<sequence>MEPLLKQLRELPRLLGALPAGLKLVLVAGALVAIGVAALSAVRSSEAYQYAFTNLTPEDSAEAAGALGAAGVPYRLEAGGSALAVPASRVYDARLLLAGAGLPRGGGVGFEIFDRGDLGVSEFTQKVNLRRATEGELARTISRLAQVRSARVHLTLPEKGLYRDQDRPAAAAVVVNLQPGRTLDQREISGIRHLVSSAVAGLAPAGVSVVDGRGEVLSDEGPLGEAMGYQRRMERDLERRIVDLLGQAVGPGAVVARVTASLDQTEVQSSAQVLDPDSATLRSERKLTQQSSSDGAGPAGVAGAAANQPLAPPAPAAGARGRSSASTEDQTRNYDVSTTTTTSVARVPRLERISVAVLVDGAAGAPRADAEIARLGELAKRAVGFDADRGDTFEISSSPFVRAEEPAPPPAPPPALLERPAVRWGALGAGALVGLALLAAALRRRRAPAAPEVLPIRPGARVAEIEAALARDAALPGAPPPRPAALADPSATLRDRARDLASQDPTRTAHLLKAWIAQEPGQPVQPERSNADA</sequence>
<feature type="compositionally biased region" description="Low complexity" evidence="10">
    <location>
        <begin position="316"/>
        <end position="326"/>
    </location>
</feature>
<dbReference type="InterPro" id="IPR043427">
    <property type="entry name" value="YscJ/FliF"/>
</dbReference>
<feature type="domain" description="Flagellar M-ring C-terminal" evidence="13">
    <location>
        <begin position="245"/>
        <end position="400"/>
    </location>
</feature>
<dbReference type="EMBL" id="CP001359">
    <property type="protein sequence ID" value="ACL65896.1"/>
    <property type="molecule type" value="Genomic_DNA"/>
</dbReference>
<keyword evidence="4" id="KW-1003">Cell membrane</keyword>
<organism evidence="14 15">
    <name type="scientific">Anaeromyxobacter dehalogenans (strain ATCC BAA-258 / DSM 21875 / 2CP-1)</name>
    <dbReference type="NCBI Taxonomy" id="455488"/>
    <lineage>
        <taxon>Bacteria</taxon>
        <taxon>Pseudomonadati</taxon>
        <taxon>Myxococcota</taxon>
        <taxon>Myxococcia</taxon>
        <taxon>Myxococcales</taxon>
        <taxon>Cystobacterineae</taxon>
        <taxon>Anaeromyxobacteraceae</taxon>
        <taxon>Anaeromyxobacter</taxon>
    </lineage>
</organism>
<dbReference type="InterPro" id="IPR013556">
    <property type="entry name" value="Flag_M-ring_C"/>
</dbReference>
<dbReference type="Pfam" id="PF01514">
    <property type="entry name" value="YscJ_FliF"/>
    <property type="match status" value="1"/>
</dbReference>
<evidence type="ECO:0000256" key="1">
    <source>
        <dbReference type="ARBA" id="ARBA00004117"/>
    </source>
</evidence>
<evidence type="ECO:0000259" key="12">
    <source>
        <dbReference type="Pfam" id="PF01514"/>
    </source>
</evidence>
<dbReference type="PIRSF" id="PIRSF004862">
    <property type="entry name" value="FliF"/>
    <property type="match status" value="1"/>
</dbReference>
<keyword evidence="14" id="KW-0282">Flagellum</keyword>
<keyword evidence="8 9" id="KW-0975">Bacterial flagellum</keyword>
<dbReference type="NCBIfam" id="TIGR00206">
    <property type="entry name" value="fliF"/>
    <property type="match status" value="1"/>
</dbReference>
<feature type="region of interest" description="Disordered" evidence="10">
    <location>
        <begin position="474"/>
        <end position="505"/>
    </location>
</feature>
<evidence type="ECO:0000256" key="9">
    <source>
        <dbReference type="PIRNR" id="PIRNR004862"/>
    </source>
</evidence>
<comment type="subcellular location">
    <subcellularLocation>
        <location evidence="1 9">Bacterial flagellum basal body</location>
    </subcellularLocation>
    <subcellularLocation>
        <location evidence="2">Cell membrane</location>
        <topology evidence="2">Multi-pass membrane protein</topology>
    </subcellularLocation>
</comment>
<feature type="transmembrane region" description="Helical" evidence="11">
    <location>
        <begin position="21"/>
        <end position="42"/>
    </location>
</feature>
<evidence type="ECO:0000256" key="7">
    <source>
        <dbReference type="ARBA" id="ARBA00023136"/>
    </source>
</evidence>
<evidence type="ECO:0000256" key="10">
    <source>
        <dbReference type="SAM" id="MobiDB-lite"/>
    </source>
</evidence>
<evidence type="ECO:0000259" key="13">
    <source>
        <dbReference type="Pfam" id="PF08345"/>
    </source>
</evidence>
<evidence type="ECO:0000256" key="4">
    <source>
        <dbReference type="ARBA" id="ARBA00022475"/>
    </source>
</evidence>
<keyword evidence="6 11" id="KW-1133">Transmembrane helix</keyword>
<evidence type="ECO:0000256" key="11">
    <source>
        <dbReference type="SAM" id="Phobius"/>
    </source>
</evidence>
<accession>B8JCF6</accession>
<dbReference type="PRINTS" id="PR01009">
    <property type="entry name" value="FLGMRINGFLIF"/>
</dbReference>
<feature type="compositionally biased region" description="Low complexity" evidence="10">
    <location>
        <begin position="291"/>
        <end position="309"/>
    </location>
</feature>
<evidence type="ECO:0000256" key="8">
    <source>
        <dbReference type="ARBA" id="ARBA00023143"/>
    </source>
</evidence>
<keyword evidence="14" id="KW-0966">Cell projection</keyword>
<comment type="function">
    <text evidence="9">The M ring may be actively involved in energy transduction.</text>
</comment>
<keyword evidence="5 11" id="KW-0812">Transmembrane</keyword>
<evidence type="ECO:0000313" key="14">
    <source>
        <dbReference type="EMBL" id="ACL65896.1"/>
    </source>
</evidence>
<keyword evidence="15" id="KW-1185">Reference proteome</keyword>
<feature type="transmembrane region" description="Helical" evidence="11">
    <location>
        <begin position="421"/>
        <end position="442"/>
    </location>
</feature>
<feature type="domain" description="Flagellar M-ring N-terminal" evidence="12">
    <location>
        <begin position="45"/>
        <end position="218"/>
    </location>
</feature>
<proteinExistence type="inferred from homology"/>
<dbReference type="PANTHER" id="PTHR30046">
    <property type="entry name" value="FLAGELLAR M-RING PROTEIN"/>
    <property type="match status" value="1"/>
</dbReference>
<dbReference type="InterPro" id="IPR000067">
    <property type="entry name" value="FlgMring_FliF"/>
</dbReference>
<dbReference type="GO" id="GO:0003774">
    <property type="term" value="F:cytoskeletal motor activity"/>
    <property type="evidence" value="ECO:0007669"/>
    <property type="project" value="InterPro"/>
</dbReference>
<dbReference type="HOGENOM" id="CLU_028108_1_0_7"/>
<evidence type="ECO:0000256" key="6">
    <source>
        <dbReference type="ARBA" id="ARBA00022989"/>
    </source>
</evidence>
<dbReference type="InterPro" id="IPR045851">
    <property type="entry name" value="AMP-bd_C_sf"/>
</dbReference>
<dbReference type="GO" id="GO:0071973">
    <property type="term" value="P:bacterial-type flagellum-dependent cell motility"/>
    <property type="evidence" value="ECO:0007669"/>
    <property type="project" value="InterPro"/>
</dbReference>
<dbReference type="InterPro" id="IPR006182">
    <property type="entry name" value="FliF_N_dom"/>
</dbReference>
<name>B8JCF6_ANAD2</name>
<protein>
    <recommendedName>
        <fullName evidence="9">Flagellar M-ring protein</fullName>
    </recommendedName>
</protein>
<dbReference type="GO" id="GO:0005886">
    <property type="term" value="C:plasma membrane"/>
    <property type="evidence" value="ECO:0007669"/>
    <property type="project" value="UniProtKB-SubCell"/>
</dbReference>
<dbReference type="RefSeq" id="WP_012633685.1">
    <property type="nucleotide sequence ID" value="NC_011891.1"/>
</dbReference>
<dbReference type="KEGG" id="acp:A2cp1_2559"/>
<dbReference type="Pfam" id="PF08345">
    <property type="entry name" value="YscJ_FliF_C"/>
    <property type="match status" value="1"/>
</dbReference>
<dbReference type="AlphaFoldDB" id="B8JCF6"/>
<feature type="region of interest" description="Disordered" evidence="10">
    <location>
        <begin position="267"/>
        <end position="341"/>
    </location>
</feature>
<gene>
    <name evidence="14" type="ordered locus">A2cp1_2559</name>
</gene>
<dbReference type="GO" id="GO:0009431">
    <property type="term" value="C:bacterial-type flagellum basal body, MS ring"/>
    <property type="evidence" value="ECO:0007669"/>
    <property type="project" value="InterPro"/>
</dbReference>
<comment type="similarity">
    <text evidence="3 9">Belongs to the FliF family.</text>
</comment>
<keyword evidence="14" id="KW-0969">Cilium</keyword>
<evidence type="ECO:0000313" key="15">
    <source>
        <dbReference type="Proteomes" id="UP000007089"/>
    </source>
</evidence>
<dbReference type="PANTHER" id="PTHR30046:SF0">
    <property type="entry name" value="FLAGELLAR M-RING PROTEIN"/>
    <property type="match status" value="1"/>
</dbReference>
<evidence type="ECO:0000256" key="2">
    <source>
        <dbReference type="ARBA" id="ARBA00004651"/>
    </source>
</evidence>
<dbReference type="Gene3D" id="3.30.300.30">
    <property type="match status" value="1"/>
</dbReference>
<evidence type="ECO:0000256" key="3">
    <source>
        <dbReference type="ARBA" id="ARBA00007971"/>
    </source>
</evidence>
<dbReference type="Proteomes" id="UP000007089">
    <property type="component" value="Chromosome"/>
</dbReference>
<reference evidence="14" key="1">
    <citation type="submission" date="2009-01" db="EMBL/GenBank/DDBJ databases">
        <title>Complete sequence of Anaeromyxobacter dehalogenans 2CP-1.</title>
        <authorList>
            <consortium name="US DOE Joint Genome Institute"/>
            <person name="Lucas S."/>
            <person name="Copeland A."/>
            <person name="Lapidus A."/>
            <person name="Glavina del Rio T."/>
            <person name="Dalin E."/>
            <person name="Tice H."/>
            <person name="Bruce D."/>
            <person name="Goodwin L."/>
            <person name="Pitluck S."/>
            <person name="Saunders E."/>
            <person name="Brettin T."/>
            <person name="Detter J.C."/>
            <person name="Han C."/>
            <person name="Larimer F."/>
            <person name="Land M."/>
            <person name="Hauser L."/>
            <person name="Kyrpides N."/>
            <person name="Ovchinnikova G."/>
            <person name="Beliaev A.S."/>
            <person name="Richardson P."/>
        </authorList>
    </citation>
    <scope>NUCLEOTIDE SEQUENCE</scope>
    <source>
        <strain evidence="14">2CP-1</strain>
    </source>
</reference>
<evidence type="ECO:0000256" key="5">
    <source>
        <dbReference type="ARBA" id="ARBA00022692"/>
    </source>
</evidence>
<keyword evidence="7 11" id="KW-0472">Membrane</keyword>